<evidence type="ECO:0000256" key="9">
    <source>
        <dbReference type="SAM" id="Phobius"/>
    </source>
</evidence>
<protein>
    <recommendedName>
        <fullName evidence="2">histidine kinase</fullName>
        <ecNumber evidence="2">2.7.13.3</ecNumber>
    </recommendedName>
</protein>
<evidence type="ECO:0000256" key="5">
    <source>
        <dbReference type="ARBA" id="ARBA00022741"/>
    </source>
</evidence>
<evidence type="ECO:0000259" key="10">
    <source>
        <dbReference type="Pfam" id="PF02518"/>
    </source>
</evidence>
<dbReference type="InterPro" id="IPR050482">
    <property type="entry name" value="Sensor_HK_TwoCompSys"/>
</dbReference>
<keyword evidence="6 12" id="KW-0418">Kinase</keyword>
<evidence type="ECO:0000256" key="7">
    <source>
        <dbReference type="ARBA" id="ARBA00022840"/>
    </source>
</evidence>
<keyword evidence="4" id="KW-0808">Transferase</keyword>
<dbReference type="Pfam" id="PF07730">
    <property type="entry name" value="HisKA_3"/>
    <property type="match status" value="1"/>
</dbReference>
<organism evidence="12 13">
    <name type="scientific">Brachybacterium fresconis</name>
    <dbReference type="NCBI Taxonomy" id="173363"/>
    <lineage>
        <taxon>Bacteria</taxon>
        <taxon>Bacillati</taxon>
        <taxon>Actinomycetota</taxon>
        <taxon>Actinomycetes</taxon>
        <taxon>Micrococcales</taxon>
        <taxon>Dermabacteraceae</taxon>
        <taxon>Brachybacterium</taxon>
    </lineage>
</organism>
<dbReference type="RefSeq" id="WP_209889459.1">
    <property type="nucleotide sequence ID" value="NZ_BAAAJV010000001.1"/>
</dbReference>
<feature type="domain" description="Signal transduction histidine kinase subgroup 3 dimerisation and phosphoacceptor" evidence="11">
    <location>
        <begin position="197"/>
        <end position="263"/>
    </location>
</feature>
<keyword evidence="5" id="KW-0547">Nucleotide-binding</keyword>
<feature type="domain" description="Histidine kinase/HSP90-like ATPase" evidence="10">
    <location>
        <begin position="307"/>
        <end position="398"/>
    </location>
</feature>
<gene>
    <name evidence="12" type="ORF">JOF44_001562</name>
</gene>
<comment type="caution">
    <text evidence="12">The sequence shown here is derived from an EMBL/GenBank/DDBJ whole genome shotgun (WGS) entry which is preliminary data.</text>
</comment>
<name>A0ABS4YIT4_9MICO</name>
<sequence length="405" mass="42810">MIPVGPPVTRPPYRRTWALVVLMAVAIVLFSVLVALQSAGYGTAVPLAIPVGAALCGAHLLALTRPRAAIVVFSGAAILLPLLASAERDLSWPWPWSVPAMIAFVVFVLVVTAFHGWRTGLAAWGIPSAGSLLIGSLFAGAVPRSMTGVDLLVTVSLAAGALLVGVLIAGRLRIGEELDREREHTASEQARRLLVEERTRIARELHDIVAHSTSLIQVQASTAEYRIPDLPAEAAGEFGEIAETARGSLVEMRRLLGVLRTEDHAPELTPQRRLEDISELVDGARRAGAEVGLSMPVGSPVLPPGVQVTAFRITQEALSNAVRHAPGAPVDVVLDAPQDTLMIRVHNRAPEDSAVGETPGSGHGLRGMRERAALLGGSLEAGPDRDGGWTVTAALPITDHREEST</sequence>
<keyword evidence="3" id="KW-0597">Phosphoprotein</keyword>
<evidence type="ECO:0000256" key="6">
    <source>
        <dbReference type="ARBA" id="ARBA00022777"/>
    </source>
</evidence>
<feature type="transmembrane region" description="Helical" evidence="9">
    <location>
        <begin position="96"/>
        <end position="114"/>
    </location>
</feature>
<dbReference type="EC" id="2.7.13.3" evidence="2"/>
<evidence type="ECO:0000313" key="12">
    <source>
        <dbReference type="EMBL" id="MBP2408659.1"/>
    </source>
</evidence>
<evidence type="ECO:0000256" key="8">
    <source>
        <dbReference type="ARBA" id="ARBA00023012"/>
    </source>
</evidence>
<dbReference type="CDD" id="cd16917">
    <property type="entry name" value="HATPase_UhpB-NarQ-NarX-like"/>
    <property type="match status" value="1"/>
</dbReference>
<dbReference type="PANTHER" id="PTHR24421:SF10">
    <property type="entry name" value="NITRATE_NITRITE SENSOR PROTEIN NARQ"/>
    <property type="match status" value="1"/>
</dbReference>
<dbReference type="InterPro" id="IPR011712">
    <property type="entry name" value="Sig_transdc_His_kin_sub3_dim/P"/>
</dbReference>
<reference evidence="12 13" key="1">
    <citation type="submission" date="2021-03" db="EMBL/GenBank/DDBJ databases">
        <title>Sequencing the genomes of 1000 actinobacteria strains.</title>
        <authorList>
            <person name="Klenk H.-P."/>
        </authorList>
    </citation>
    <scope>NUCLEOTIDE SEQUENCE [LARGE SCALE GENOMIC DNA]</scope>
    <source>
        <strain evidence="12 13">DSM 14564</strain>
    </source>
</reference>
<evidence type="ECO:0000256" key="4">
    <source>
        <dbReference type="ARBA" id="ARBA00022679"/>
    </source>
</evidence>
<dbReference type="InterPro" id="IPR036890">
    <property type="entry name" value="HATPase_C_sf"/>
</dbReference>
<dbReference type="PANTHER" id="PTHR24421">
    <property type="entry name" value="NITRATE/NITRITE SENSOR PROTEIN NARX-RELATED"/>
    <property type="match status" value="1"/>
</dbReference>
<dbReference type="EMBL" id="JAGIOC010000001">
    <property type="protein sequence ID" value="MBP2408659.1"/>
    <property type="molecule type" value="Genomic_DNA"/>
</dbReference>
<keyword evidence="9" id="KW-0812">Transmembrane</keyword>
<evidence type="ECO:0000256" key="3">
    <source>
        <dbReference type="ARBA" id="ARBA00022553"/>
    </source>
</evidence>
<keyword evidence="9" id="KW-0472">Membrane</keyword>
<dbReference type="Gene3D" id="1.20.5.1930">
    <property type="match status" value="1"/>
</dbReference>
<feature type="transmembrane region" description="Helical" evidence="9">
    <location>
        <begin position="41"/>
        <end position="61"/>
    </location>
</feature>
<dbReference type="Gene3D" id="3.30.565.10">
    <property type="entry name" value="Histidine kinase-like ATPase, C-terminal domain"/>
    <property type="match status" value="1"/>
</dbReference>
<evidence type="ECO:0000259" key="11">
    <source>
        <dbReference type="Pfam" id="PF07730"/>
    </source>
</evidence>
<evidence type="ECO:0000256" key="1">
    <source>
        <dbReference type="ARBA" id="ARBA00000085"/>
    </source>
</evidence>
<keyword evidence="9" id="KW-1133">Transmembrane helix</keyword>
<accession>A0ABS4YIT4</accession>
<dbReference type="Pfam" id="PF02518">
    <property type="entry name" value="HATPase_c"/>
    <property type="match status" value="1"/>
</dbReference>
<feature type="transmembrane region" description="Helical" evidence="9">
    <location>
        <begin position="16"/>
        <end position="35"/>
    </location>
</feature>
<evidence type="ECO:0000313" key="13">
    <source>
        <dbReference type="Proteomes" id="UP000698222"/>
    </source>
</evidence>
<dbReference type="InterPro" id="IPR003594">
    <property type="entry name" value="HATPase_dom"/>
</dbReference>
<keyword evidence="8" id="KW-0902">Two-component regulatory system</keyword>
<keyword evidence="13" id="KW-1185">Reference proteome</keyword>
<comment type="catalytic activity">
    <reaction evidence="1">
        <text>ATP + protein L-histidine = ADP + protein N-phospho-L-histidine.</text>
        <dbReference type="EC" id="2.7.13.3"/>
    </reaction>
</comment>
<feature type="transmembrane region" description="Helical" evidence="9">
    <location>
        <begin position="151"/>
        <end position="172"/>
    </location>
</feature>
<feature type="transmembrane region" description="Helical" evidence="9">
    <location>
        <begin position="121"/>
        <end position="139"/>
    </location>
</feature>
<feature type="transmembrane region" description="Helical" evidence="9">
    <location>
        <begin position="68"/>
        <end position="84"/>
    </location>
</feature>
<evidence type="ECO:0000256" key="2">
    <source>
        <dbReference type="ARBA" id="ARBA00012438"/>
    </source>
</evidence>
<proteinExistence type="predicted"/>
<dbReference type="GO" id="GO:0016301">
    <property type="term" value="F:kinase activity"/>
    <property type="evidence" value="ECO:0007669"/>
    <property type="project" value="UniProtKB-KW"/>
</dbReference>
<dbReference type="Proteomes" id="UP000698222">
    <property type="component" value="Unassembled WGS sequence"/>
</dbReference>
<dbReference type="SUPFAM" id="SSF55874">
    <property type="entry name" value="ATPase domain of HSP90 chaperone/DNA topoisomerase II/histidine kinase"/>
    <property type="match status" value="1"/>
</dbReference>
<keyword evidence="7" id="KW-0067">ATP-binding</keyword>